<reference evidence="15" key="1">
    <citation type="journal article" date="2019" name="Int. J. Syst. Evol. Microbiol.">
        <title>The Global Catalogue of Microorganisms (GCM) 10K type strain sequencing project: providing services to taxonomists for standard genome sequencing and annotation.</title>
        <authorList>
            <consortium name="The Broad Institute Genomics Platform"/>
            <consortium name="The Broad Institute Genome Sequencing Center for Infectious Disease"/>
            <person name="Wu L."/>
            <person name="Ma J."/>
        </authorList>
    </citation>
    <scope>NUCLEOTIDE SEQUENCE [LARGE SCALE GENOMIC DNA]</scope>
    <source>
        <strain evidence="15">CCM 8934</strain>
    </source>
</reference>
<evidence type="ECO:0000256" key="6">
    <source>
        <dbReference type="ARBA" id="ARBA00022826"/>
    </source>
</evidence>
<evidence type="ECO:0000256" key="8">
    <source>
        <dbReference type="ARBA" id="ARBA00022989"/>
    </source>
</evidence>
<organism evidence="14 15">
    <name type="scientific">Lactiplantibacillus daoliensis</name>
    <dbReference type="NCBI Taxonomy" id="2559916"/>
    <lineage>
        <taxon>Bacteria</taxon>
        <taxon>Bacillati</taxon>
        <taxon>Bacillota</taxon>
        <taxon>Bacilli</taxon>
        <taxon>Lactobacillales</taxon>
        <taxon>Lactobacillaceae</taxon>
        <taxon>Lactiplantibacillus</taxon>
    </lineage>
</organism>
<dbReference type="Proteomes" id="UP001596227">
    <property type="component" value="Unassembled WGS sequence"/>
</dbReference>
<dbReference type="InterPro" id="IPR010617">
    <property type="entry name" value="TMEM175-like"/>
</dbReference>
<comment type="similarity">
    <text evidence="2">Belongs to the TMEM175 family.</text>
</comment>
<keyword evidence="5 13" id="KW-0812">Transmembrane</keyword>
<feature type="transmembrane region" description="Helical" evidence="13">
    <location>
        <begin position="12"/>
        <end position="31"/>
    </location>
</feature>
<evidence type="ECO:0000256" key="5">
    <source>
        <dbReference type="ARBA" id="ARBA00022692"/>
    </source>
</evidence>
<comment type="catalytic activity">
    <reaction evidence="12">
        <text>K(+)(in) = K(+)(out)</text>
        <dbReference type="Rhea" id="RHEA:29463"/>
        <dbReference type="ChEBI" id="CHEBI:29103"/>
    </reaction>
</comment>
<protein>
    <submittedName>
        <fullName evidence="14">TMEM175 family protein</fullName>
    </submittedName>
</protein>
<evidence type="ECO:0000256" key="4">
    <source>
        <dbReference type="ARBA" id="ARBA00022538"/>
    </source>
</evidence>
<evidence type="ECO:0000256" key="9">
    <source>
        <dbReference type="ARBA" id="ARBA00023065"/>
    </source>
</evidence>
<evidence type="ECO:0000256" key="12">
    <source>
        <dbReference type="ARBA" id="ARBA00034430"/>
    </source>
</evidence>
<dbReference type="Pfam" id="PF06736">
    <property type="entry name" value="TMEM175"/>
    <property type="match status" value="1"/>
</dbReference>
<evidence type="ECO:0000256" key="3">
    <source>
        <dbReference type="ARBA" id="ARBA00022448"/>
    </source>
</evidence>
<sequence length="201" mass="22752">MLFQNSKTRLVGISDGVFAVVLTIMVLNIKVPTGHLSITQVQSLLQAIFTYLISFAVVAQYWQYHQECFGHNANLPTGIYILNNCYLSLICLIPFVTAWLKESQSSSYSAIVFAVVIAAVDILQLIMFQRVIRANLQPSQQLSPHDREEYRSVKMMVVISGLYLLVSLTVPHLILLIIAAGLTFRVITTRFMRRFKQPPFN</sequence>
<feature type="transmembrane region" description="Helical" evidence="13">
    <location>
        <begin position="107"/>
        <end position="128"/>
    </location>
</feature>
<dbReference type="PANTHER" id="PTHR31462:SF5">
    <property type="entry name" value="ENDOSOMAL_LYSOSOMAL PROTON CHANNEL TMEM175"/>
    <property type="match status" value="1"/>
</dbReference>
<keyword evidence="9" id="KW-0406">Ion transport</keyword>
<evidence type="ECO:0000313" key="14">
    <source>
        <dbReference type="EMBL" id="MFC6294881.1"/>
    </source>
</evidence>
<dbReference type="PANTHER" id="PTHR31462">
    <property type="entry name" value="ENDOSOMAL/LYSOSOMAL POTASSIUM CHANNEL TMEM175"/>
    <property type="match status" value="1"/>
</dbReference>
<feature type="transmembrane region" description="Helical" evidence="13">
    <location>
        <begin position="79"/>
        <end position="100"/>
    </location>
</feature>
<evidence type="ECO:0000256" key="2">
    <source>
        <dbReference type="ARBA" id="ARBA00006920"/>
    </source>
</evidence>
<comment type="subcellular location">
    <subcellularLocation>
        <location evidence="1">Membrane</location>
        <topology evidence="1">Multi-pass membrane protein</topology>
    </subcellularLocation>
</comment>
<dbReference type="EMBL" id="JBHSSB010000015">
    <property type="protein sequence ID" value="MFC6294881.1"/>
    <property type="molecule type" value="Genomic_DNA"/>
</dbReference>
<evidence type="ECO:0000256" key="1">
    <source>
        <dbReference type="ARBA" id="ARBA00004141"/>
    </source>
</evidence>
<keyword evidence="3" id="KW-0813">Transport</keyword>
<evidence type="ECO:0000256" key="7">
    <source>
        <dbReference type="ARBA" id="ARBA00022958"/>
    </source>
</evidence>
<evidence type="ECO:0000256" key="10">
    <source>
        <dbReference type="ARBA" id="ARBA00023136"/>
    </source>
</evidence>
<evidence type="ECO:0000313" key="15">
    <source>
        <dbReference type="Proteomes" id="UP001596227"/>
    </source>
</evidence>
<proteinExistence type="inferred from homology"/>
<keyword evidence="10 13" id="KW-0472">Membrane</keyword>
<evidence type="ECO:0000256" key="11">
    <source>
        <dbReference type="ARBA" id="ARBA00023303"/>
    </source>
</evidence>
<keyword evidence="11" id="KW-0407">Ion channel</keyword>
<comment type="caution">
    <text evidence="14">The sequence shown here is derived from an EMBL/GenBank/DDBJ whole genome shotgun (WGS) entry which is preliminary data.</text>
</comment>
<keyword evidence="7" id="KW-0630">Potassium</keyword>
<keyword evidence="15" id="KW-1185">Reference proteome</keyword>
<accession>A0ABW1UIM4</accession>
<keyword evidence="4" id="KW-0633">Potassium transport</keyword>
<dbReference type="RefSeq" id="WP_171000264.1">
    <property type="nucleotide sequence ID" value="NZ_BJDH01000002.1"/>
</dbReference>
<feature type="transmembrane region" description="Helical" evidence="13">
    <location>
        <begin position="43"/>
        <end position="64"/>
    </location>
</feature>
<keyword evidence="8 13" id="KW-1133">Transmembrane helix</keyword>
<evidence type="ECO:0000256" key="13">
    <source>
        <dbReference type="SAM" id="Phobius"/>
    </source>
</evidence>
<feature type="transmembrane region" description="Helical" evidence="13">
    <location>
        <begin position="162"/>
        <end position="187"/>
    </location>
</feature>
<keyword evidence="6" id="KW-0631">Potassium channel</keyword>
<name>A0ABW1UIM4_9LACO</name>
<gene>
    <name evidence="14" type="ORF">ACFQH1_06675</name>
</gene>